<dbReference type="InterPro" id="IPR016169">
    <property type="entry name" value="FAD-bd_PCMH_sub2"/>
</dbReference>
<sequence>MVSSQVIKALKEALPSGQFIQRGTHSYDKLNSWYLSELESDLQPAYIFQPRTKEEVVTFVQTIKPFIGDEKFAIRGAGCQPLPGCANIQDGITLKLSHLTGISIEDGIVRIGAGERWGTVYERLDVEGLGVCGSRSANGGIGGLALEGGLSFFSSREGFICDNVLNYEVVLASGDIVNANAHENSDLWIALRGGGNNFGIVTRFDFRTFKEGNIWGGTVFYFAPSFPSQIEALVGDSLHDPNASTDTHLMLSIGYSAMFSEDIMCLNQPYYTKAVENPAVLDPFTKIQPQVDSLNTMRLHSLREASQEQAASAQKGVRCAYMNITVKADANTLQAGSAIYTAGLAPIKTVENGLFSFTLQPYPISLLEKSASAGGNFLGLKSADGPLVSVLLMSYWKNKADDEAVLGFMKTALEKIKQEAALRDKLVFYLYMNYAFSHQDPISSYGAVNKAKLQEISSKYDPEGMFQRGCPGGFKLFPCMGVQDEQDMMAKIVLTVDKH</sequence>
<dbReference type="InParanoid" id="A0A194X7Z8"/>
<feature type="domain" description="FAD-binding PCMH-type" evidence="5">
    <location>
        <begin position="40"/>
        <end position="211"/>
    </location>
</feature>
<protein>
    <submittedName>
        <fullName evidence="6">FAD-binding domain-containing protein</fullName>
    </submittedName>
</protein>
<accession>A0A194X7Z8</accession>
<evidence type="ECO:0000259" key="5">
    <source>
        <dbReference type="PROSITE" id="PS51387"/>
    </source>
</evidence>
<dbReference type="Proteomes" id="UP000070700">
    <property type="component" value="Unassembled WGS sequence"/>
</dbReference>
<keyword evidence="2" id="KW-0285">Flavoprotein</keyword>
<keyword evidence="4" id="KW-0560">Oxidoreductase</keyword>
<keyword evidence="7" id="KW-1185">Reference proteome</keyword>
<dbReference type="PANTHER" id="PTHR42973">
    <property type="entry name" value="BINDING OXIDOREDUCTASE, PUTATIVE (AFU_ORTHOLOGUE AFUA_1G17690)-RELATED"/>
    <property type="match status" value="1"/>
</dbReference>
<dbReference type="Pfam" id="PF01565">
    <property type="entry name" value="FAD_binding_4"/>
    <property type="match status" value="1"/>
</dbReference>
<dbReference type="PROSITE" id="PS51387">
    <property type="entry name" value="FAD_PCMH"/>
    <property type="match status" value="1"/>
</dbReference>
<dbReference type="GO" id="GO:0071949">
    <property type="term" value="F:FAD binding"/>
    <property type="evidence" value="ECO:0007669"/>
    <property type="project" value="InterPro"/>
</dbReference>
<keyword evidence="3" id="KW-0274">FAD</keyword>
<organism evidence="6 7">
    <name type="scientific">Mollisia scopiformis</name>
    <name type="common">Conifer needle endophyte fungus</name>
    <name type="synonym">Phialocephala scopiformis</name>
    <dbReference type="NCBI Taxonomy" id="149040"/>
    <lineage>
        <taxon>Eukaryota</taxon>
        <taxon>Fungi</taxon>
        <taxon>Dikarya</taxon>
        <taxon>Ascomycota</taxon>
        <taxon>Pezizomycotina</taxon>
        <taxon>Leotiomycetes</taxon>
        <taxon>Helotiales</taxon>
        <taxon>Mollisiaceae</taxon>
        <taxon>Mollisia</taxon>
    </lineage>
</organism>
<dbReference type="STRING" id="149040.A0A194X7Z8"/>
<dbReference type="SUPFAM" id="SSF56176">
    <property type="entry name" value="FAD-binding/transporter-associated domain-like"/>
    <property type="match status" value="1"/>
</dbReference>
<dbReference type="GO" id="GO:0016491">
    <property type="term" value="F:oxidoreductase activity"/>
    <property type="evidence" value="ECO:0007669"/>
    <property type="project" value="UniProtKB-KW"/>
</dbReference>
<dbReference type="GeneID" id="28821710"/>
<name>A0A194X7Z8_MOLSC</name>
<evidence type="ECO:0000256" key="1">
    <source>
        <dbReference type="ARBA" id="ARBA00005466"/>
    </source>
</evidence>
<dbReference type="KEGG" id="psco:LY89DRAFT_647983"/>
<dbReference type="EMBL" id="KQ947417">
    <property type="protein sequence ID" value="KUJ15927.1"/>
    <property type="molecule type" value="Genomic_DNA"/>
</dbReference>
<evidence type="ECO:0000313" key="7">
    <source>
        <dbReference type="Proteomes" id="UP000070700"/>
    </source>
</evidence>
<evidence type="ECO:0000313" key="6">
    <source>
        <dbReference type="EMBL" id="KUJ15927.1"/>
    </source>
</evidence>
<dbReference type="PANTHER" id="PTHR42973:SF22">
    <property type="entry name" value="FAD-BINDING PCMH-TYPE DOMAIN-CONTAINING PROTEIN-RELATED"/>
    <property type="match status" value="1"/>
</dbReference>
<dbReference type="InterPro" id="IPR050416">
    <property type="entry name" value="FAD-linked_Oxidoreductase"/>
</dbReference>
<evidence type="ECO:0000256" key="4">
    <source>
        <dbReference type="ARBA" id="ARBA00023002"/>
    </source>
</evidence>
<evidence type="ECO:0000256" key="3">
    <source>
        <dbReference type="ARBA" id="ARBA00022827"/>
    </source>
</evidence>
<dbReference type="InterPro" id="IPR036318">
    <property type="entry name" value="FAD-bd_PCMH-like_sf"/>
</dbReference>
<dbReference type="InterPro" id="IPR016166">
    <property type="entry name" value="FAD-bd_PCMH"/>
</dbReference>
<proteinExistence type="inferred from homology"/>
<dbReference type="OrthoDB" id="2151789at2759"/>
<dbReference type="RefSeq" id="XP_018070282.1">
    <property type="nucleotide sequence ID" value="XM_018211984.1"/>
</dbReference>
<dbReference type="InterPro" id="IPR006094">
    <property type="entry name" value="Oxid_FAD_bind_N"/>
</dbReference>
<dbReference type="Gene3D" id="3.30.465.10">
    <property type="match status" value="1"/>
</dbReference>
<dbReference type="AlphaFoldDB" id="A0A194X7Z8"/>
<evidence type="ECO:0000256" key="2">
    <source>
        <dbReference type="ARBA" id="ARBA00022630"/>
    </source>
</evidence>
<comment type="similarity">
    <text evidence="1">Belongs to the oxygen-dependent FAD-linked oxidoreductase family.</text>
</comment>
<gene>
    <name evidence="6" type="ORF">LY89DRAFT_647983</name>
</gene>
<reference evidence="6 7" key="1">
    <citation type="submission" date="2015-10" db="EMBL/GenBank/DDBJ databases">
        <title>Full genome of DAOMC 229536 Phialocephala scopiformis, a fungal endophyte of spruce producing the potent anti-insectan compound rugulosin.</title>
        <authorList>
            <consortium name="DOE Joint Genome Institute"/>
            <person name="Walker A.K."/>
            <person name="Frasz S.L."/>
            <person name="Seifert K.A."/>
            <person name="Miller J.D."/>
            <person name="Mondo S.J."/>
            <person name="Labutti K."/>
            <person name="Lipzen A."/>
            <person name="Dockter R."/>
            <person name="Kennedy M."/>
            <person name="Grigoriev I.V."/>
            <person name="Spatafora J.W."/>
        </authorList>
    </citation>
    <scope>NUCLEOTIDE SEQUENCE [LARGE SCALE GENOMIC DNA]</scope>
    <source>
        <strain evidence="6 7">CBS 120377</strain>
    </source>
</reference>